<dbReference type="AlphaFoldDB" id="A0A517MAG8"/>
<evidence type="ECO:0000313" key="10">
    <source>
        <dbReference type="Proteomes" id="UP000320672"/>
    </source>
</evidence>
<dbReference type="PROSITE" id="PS50943">
    <property type="entry name" value="HTH_CROC1"/>
    <property type="match status" value="1"/>
</dbReference>
<dbReference type="RefSeq" id="WP_145350066.1">
    <property type="nucleotide sequence ID" value="NZ_CP036262.1"/>
</dbReference>
<dbReference type="Proteomes" id="UP000320672">
    <property type="component" value="Chromosome"/>
</dbReference>
<organism evidence="9 10">
    <name type="scientific">Roseimaritima multifibrata</name>
    <dbReference type="NCBI Taxonomy" id="1930274"/>
    <lineage>
        <taxon>Bacteria</taxon>
        <taxon>Pseudomonadati</taxon>
        <taxon>Planctomycetota</taxon>
        <taxon>Planctomycetia</taxon>
        <taxon>Pirellulales</taxon>
        <taxon>Pirellulaceae</taxon>
        <taxon>Roseimaritima</taxon>
    </lineage>
</organism>
<keyword evidence="2" id="KW-0238">DNA-binding</keyword>
<evidence type="ECO:0000313" key="9">
    <source>
        <dbReference type="EMBL" id="QDS91883.1"/>
    </source>
</evidence>
<dbReference type="GO" id="GO:0003677">
    <property type="term" value="F:DNA binding"/>
    <property type="evidence" value="ECO:0007669"/>
    <property type="project" value="UniProtKB-KW"/>
</dbReference>
<evidence type="ECO:0000256" key="4">
    <source>
        <dbReference type="PIRSR" id="PIRSR606118-50"/>
    </source>
</evidence>
<reference evidence="9 10" key="1">
    <citation type="submission" date="2019-02" db="EMBL/GenBank/DDBJ databases">
        <title>Deep-cultivation of Planctomycetes and their phenomic and genomic characterization uncovers novel biology.</title>
        <authorList>
            <person name="Wiegand S."/>
            <person name="Jogler M."/>
            <person name="Boedeker C."/>
            <person name="Pinto D."/>
            <person name="Vollmers J."/>
            <person name="Rivas-Marin E."/>
            <person name="Kohn T."/>
            <person name="Peeters S.H."/>
            <person name="Heuer A."/>
            <person name="Rast P."/>
            <person name="Oberbeckmann S."/>
            <person name="Bunk B."/>
            <person name="Jeske O."/>
            <person name="Meyerdierks A."/>
            <person name="Storesund J.E."/>
            <person name="Kallscheuer N."/>
            <person name="Luecker S."/>
            <person name="Lage O.M."/>
            <person name="Pohl T."/>
            <person name="Merkel B.J."/>
            <person name="Hornburger P."/>
            <person name="Mueller R.-W."/>
            <person name="Bruemmer F."/>
            <person name="Labrenz M."/>
            <person name="Spormann A.M."/>
            <person name="Op den Camp H."/>
            <person name="Overmann J."/>
            <person name="Amann R."/>
            <person name="Jetten M.S.M."/>
            <person name="Mascher T."/>
            <person name="Medema M.H."/>
            <person name="Devos D.P."/>
            <person name="Kaster A.-K."/>
            <person name="Ovreas L."/>
            <person name="Rohde M."/>
            <person name="Galperin M.Y."/>
            <person name="Jogler C."/>
        </authorList>
    </citation>
    <scope>NUCLEOTIDE SEQUENCE [LARGE SCALE GENOMIC DNA]</scope>
    <source>
        <strain evidence="9 10">FF011L</strain>
    </source>
</reference>
<dbReference type="InterPro" id="IPR050639">
    <property type="entry name" value="SSR_resolvase"/>
</dbReference>
<evidence type="ECO:0000256" key="6">
    <source>
        <dbReference type="SAM" id="MobiDB-lite"/>
    </source>
</evidence>
<dbReference type="Pfam" id="PF00239">
    <property type="entry name" value="Resolvase"/>
    <property type="match status" value="1"/>
</dbReference>
<gene>
    <name evidence="9" type="primary">hin</name>
    <name evidence="9" type="ORF">FF011L_06190</name>
</gene>
<dbReference type="Gene3D" id="1.10.10.60">
    <property type="entry name" value="Homeodomain-like"/>
    <property type="match status" value="1"/>
</dbReference>
<feature type="compositionally biased region" description="Basic residues" evidence="6">
    <location>
        <begin position="150"/>
        <end position="164"/>
    </location>
</feature>
<keyword evidence="10" id="KW-1185">Reference proteome</keyword>
<feature type="domain" description="HTH cro/C1-type" evidence="7">
    <location>
        <begin position="170"/>
        <end position="191"/>
    </location>
</feature>
<dbReference type="PROSITE" id="PS51736">
    <property type="entry name" value="RECOMBINASES_3"/>
    <property type="match status" value="1"/>
</dbReference>
<dbReference type="Pfam" id="PF01381">
    <property type="entry name" value="HTH_3"/>
    <property type="match status" value="1"/>
</dbReference>
<dbReference type="InterPro" id="IPR001387">
    <property type="entry name" value="Cro/C1-type_HTH"/>
</dbReference>
<evidence type="ECO:0000256" key="5">
    <source>
        <dbReference type="PROSITE-ProRule" id="PRU10137"/>
    </source>
</evidence>
<evidence type="ECO:0000259" key="7">
    <source>
        <dbReference type="PROSITE" id="PS50943"/>
    </source>
</evidence>
<dbReference type="PANTHER" id="PTHR30461">
    <property type="entry name" value="DNA-INVERTASE FROM LAMBDOID PROPHAGE"/>
    <property type="match status" value="1"/>
</dbReference>
<feature type="domain" description="Resolvase/invertase-type recombinase catalytic" evidence="8">
    <location>
        <begin position="4"/>
        <end position="147"/>
    </location>
</feature>
<dbReference type="CDD" id="cd00093">
    <property type="entry name" value="HTH_XRE"/>
    <property type="match status" value="1"/>
</dbReference>
<dbReference type="CDD" id="cd03768">
    <property type="entry name" value="SR_ResInv"/>
    <property type="match status" value="1"/>
</dbReference>
<evidence type="ECO:0000259" key="8">
    <source>
        <dbReference type="PROSITE" id="PS51736"/>
    </source>
</evidence>
<dbReference type="OrthoDB" id="266184at2"/>
<dbReference type="SUPFAM" id="SSF53041">
    <property type="entry name" value="Resolvase-like"/>
    <property type="match status" value="1"/>
</dbReference>
<dbReference type="EMBL" id="CP036262">
    <property type="protein sequence ID" value="QDS91883.1"/>
    <property type="molecule type" value="Genomic_DNA"/>
</dbReference>
<dbReference type="KEGG" id="rml:FF011L_06190"/>
<dbReference type="SMART" id="SM00857">
    <property type="entry name" value="Resolvase"/>
    <property type="match status" value="1"/>
</dbReference>
<evidence type="ECO:0000256" key="1">
    <source>
        <dbReference type="ARBA" id="ARBA00022908"/>
    </source>
</evidence>
<proteinExistence type="predicted"/>
<name>A0A517MAG8_9BACT</name>
<sequence>MAKLIAVYIRVSTTGQNEAGQRAVVQQWLNNHGHHADAVRWYVDQDTGDHLDRPGFKQLQQDVFSGTVGTVVVYKLDRLSRSMRDGIDTITDWAKAGIRLVSVGQQLDFSGTVGQMIAAVLLGVAQMEQELRRERQAAGIQVAKAQGKYKGTKPGHRKASPTKARRLSNKGLTQHEVAAAMGVSRATVARYLAATK</sequence>
<dbReference type="GO" id="GO:0015074">
    <property type="term" value="P:DNA integration"/>
    <property type="evidence" value="ECO:0007669"/>
    <property type="project" value="UniProtKB-KW"/>
</dbReference>
<feature type="active site" description="O-(5'-phospho-DNA)-serine intermediate" evidence="4 5">
    <location>
        <position position="12"/>
    </location>
</feature>
<keyword evidence="1" id="KW-0229">DNA integration</keyword>
<dbReference type="GO" id="GO:0000150">
    <property type="term" value="F:DNA strand exchange activity"/>
    <property type="evidence" value="ECO:0007669"/>
    <property type="project" value="InterPro"/>
</dbReference>
<dbReference type="PROSITE" id="PS00397">
    <property type="entry name" value="RECOMBINASES_1"/>
    <property type="match status" value="1"/>
</dbReference>
<accession>A0A517MAG8</accession>
<protein>
    <submittedName>
        <fullName evidence="9">DNA-invertase hin</fullName>
    </submittedName>
</protein>
<keyword evidence="3" id="KW-0233">DNA recombination</keyword>
<dbReference type="PANTHER" id="PTHR30461:SF2">
    <property type="entry name" value="SERINE RECOMBINASE PINE-RELATED"/>
    <property type="match status" value="1"/>
</dbReference>
<dbReference type="InterPro" id="IPR006118">
    <property type="entry name" value="Recombinase_CS"/>
</dbReference>
<dbReference type="InterPro" id="IPR036162">
    <property type="entry name" value="Resolvase-like_N_sf"/>
</dbReference>
<feature type="region of interest" description="Disordered" evidence="6">
    <location>
        <begin position="145"/>
        <end position="164"/>
    </location>
</feature>
<dbReference type="Gene3D" id="3.40.50.1390">
    <property type="entry name" value="Resolvase, N-terminal catalytic domain"/>
    <property type="match status" value="1"/>
</dbReference>
<evidence type="ECO:0000256" key="3">
    <source>
        <dbReference type="ARBA" id="ARBA00023172"/>
    </source>
</evidence>
<dbReference type="InterPro" id="IPR006119">
    <property type="entry name" value="Resolv_N"/>
</dbReference>
<evidence type="ECO:0000256" key="2">
    <source>
        <dbReference type="ARBA" id="ARBA00023125"/>
    </source>
</evidence>